<dbReference type="AlphaFoldDB" id="M2VDE1"/>
<organism evidence="3 4">
    <name type="scientific">Cochliobolus heterostrophus (strain C5 / ATCC 48332 / race O)</name>
    <name type="common">Southern corn leaf blight fungus</name>
    <name type="synonym">Bipolaris maydis</name>
    <dbReference type="NCBI Taxonomy" id="701091"/>
    <lineage>
        <taxon>Eukaryota</taxon>
        <taxon>Fungi</taxon>
        <taxon>Dikarya</taxon>
        <taxon>Ascomycota</taxon>
        <taxon>Pezizomycotina</taxon>
        <taxon>Dothideomycetes</taxon>
        <taxon>Pleosporomycetidae</taxon>
        <taxon>Pleosporales</taxon>
        <taxon>Pleosporineae</taxon>
        <taxon>Pleosporaceae</taxon>
        <taxon>Bipolaris</taxon>
    </lineage>
</organism>
<feature type="domain" description="DUF7918" evidence="2">
    <location>
        <begin position="87"/>
        <end position="153"/>
    </location>
</feature>
<reference evidence="3 4" key="1">
    <citation type="journal article" date="2012" name="PLoS Pathog.">
        <title>Diverse lifestyles and strategies of plant pathogenesis encoded in the genomes of eighteen Dothideomycetes fungi.</title>
        <authorList>
            <person name="Ohm R.A."/>
            <person name="Feau N."/>
            <person name="Henrissat B."/>
            <person name="Schoch C.L."/>
            <person name="Horwitz B.A."/>
            <person name="Barry K.W."/>
            <person name="Condon B.J."/>
            <person name="Copeland A.C."/>
            <person name="Dhillon B."/>
            <person name="Glaser F."/>
            <person name="Hesse C.N."/>
            <person name="Kosti I."/>
            <person name="LaButti K."/>
            <person name="Lindquist E.A."/>
            <person name="Lucas S."/>
            <person name="Salamov A.A."/>
            <person name="Bradshaw R.E."/>
            <person name="Ciuffetti L."/>
            <person name="Hamelin R.C."/>
            <person name="Kema G.H.J."/>
            <person name="Lawrence C."/>
            <person name="Scott J.A."/>
            <person name="Spatafora J.W."/>
            <person name="Turgeon B.G."/>
            <person name="de Wit P.J.G.M."/>
            <person name="Zhong S."/>
            <person name="Goodwin S.B."/>
            <person name="Grigoriev I.V."/>
        </authorList>
    </citation>
    <scope>NUCLEOTIDE SEQUENCE [LARGE SCALE GENOMIC DNA]</scope>
    <source>
        <strain evidence="4">C5 / ATCC 48332 / race O</strain>
    </source>
</reference>
<dbReference type="PANTHER" id="PTHR36223:SF1">
    <property type="entry name" value="TRANSCRIPTION ELONGATION FACTOR EAF N-TERMINAL DOMAIN-CONTAINING PROTEIN"/>
    <property type="match status" value="1"/>
</dbReference>
<accession>M2VDE1</accession>
<name>M2VDE1_COCH5</name>
<protein>
    <recommendedName>
        <fullName evidence="2">DUF7918 domain-containing protein</fullName>
    </recommendedName>
</protein>
<dbReference type="EMBL" id="KB445569">
    <property type="protein sequence ID" value="EMD97723.1"/>
    <property type="molecule type" value="Genomic_DNA"/>
</dbReference>
<keyword evidence="4" id="KW-1185">Reference proteome</keyword>
<feature type="region of interest" description="Disordered" evidence="1">
    <location>
        <begin position="202"/>
        <end position="225"/>
    </location>
</feature>
<dbReference type="Proteomes" id="UP000016936">
    <property type="component" value="Unassembled WGS sequence"/>
</dbReference>
<sequence length="225" mass="25398">MVTSTKRPGLEVAIHVESRPLQEYDDGDENIPPNTVTKYIKAKSGAEFAVINTFKPPFSPLHGVMINPIVNDMEEVNGLGPNPTDVKHALSSKGHIILLLHFVKDIREIRSNEYWERNFKLTPLDEIPKKALKGNALSHQIAYMQGLNSPERSQSRSGQKLRASLEALGIVPRDEPMTVPLEDRPEEELTPDELRELVRRMRQATATESRTHKRLQADPQVITID</sequence>
<proteinExistence type="predicted"/>
<evidence type="ECO:0000259" key="2">
    <source>
        <dbReference type="Pfam" id="PF25534"/>
    </source>
</evidence>
<feature type="domain" description="DUF7918" evidence="2">
    <location>
        <begin position="9"/>
        <end position="66"/>
    </location>
</feature>
<reference evidence="4" key="2">
    <citation type="journal article" date="2013" name="PLoS Genet.">
        <title>Comparative genome structure, secondary metabolite, and effector coding capacity across Cochliobolus pathogens.</title>
        <authorList>
            <person name="Condon B.J."/>
            <person name="Leng Y."/>
            <person name="Wu D."/>
            <person name="Bushley K.E."/>
            <person name="Ohm R.A."/>
            <person name="Otillar R."/>
            <person name="Martin J."/>
            <person name="Schackwitz W."/>
            <person name="Grimwood J."/>
            <person name="MohdZainudin N."/>
            <person name="Xue C."/>
            <person name="Wang R."/>
            <person name="Manning V.A."/>
            <person name="Dhillon B."/>
            <person name="Tu Z.J."/>
            <person name="Steffenson B.J."/>
            <person name="Salamov A."/>
            <person name="Sun H."/>
            <person name="Lowry S."/>
            <person name="LaButti K."/>
            <person name="Han J."/>
            <person name="Copeland A."/>
            <person name="Lindquist E."/>
            <person name="Barry K."/>
            <person name="Schmutz J."/>
            <person name="Baker S.E."/>
            <person name="Ciuffetti L.M."/>
            <person name="Grigoriev I.V."/>
            <person name="Zhong S."/>
            <person name="Turgeon B.G."/>
        </authorList>
    </citation>
    <scope>NUCLEOTIDE SEQUENCE [LARGE SCALE GENOMIC DNA]</scope>
    <source>
        <strain evidence="4">C5 / ATCC 48332 / race O</strain>
    </source>
</reference>
<dbReference type="HOGENOM" id="CLU_070614_1_1_1"/>
<dbReference type="STRING" id="701091.M2VDE1"/>
<dbReference type="InterPro" id="IPR057678">
    <property type="entry name" value="DUF7918"/>
</dbReference>
<gene>
    <name evidence="3" type="ORF">COCHEDRAFT_1026083</name>
</gene>
<evidence type="ECO:0000313" key="4">
    <source>
        <dbReference type="Proteomes" id="UP000016936"/>
    </source>
</evidence>
<dbReference type="PANTHER" id="PTHR36223">
    <property type="entry name" value="BETA-LACTAMASE-TYPE TRANSPEPTIDASE FOLD DOMAIN CONTAINING PROTEIN"/>
    <property type="match status" value="1"/>
</dbReference>
<dbReference type="OrthoDB" id="3364132at2759"/>
<dbReference type="Pfam" id="PF25534">
    <property type="entry name" value="DUF7918"/>
    <property type="match status" value="2"/>
</dbReference>
<evidence type="ECO:0000313" key="3">
    <source>
        <dbReference type="EMBL" id="EMD97723.1"/>
    </source>
</evidence>
<evidence type="ECO:0000256" key="1">
    <source>
        <dbReference type="SAM" id="MobiDB-lite"/>
    </source>
</evidence>